<keyword evidence="1" id="KW-0472">Membrane</keyword>
<feature type="transmembrane region" description="Helical" evidence="1">
    <location>
        <begin position="20"/>
        <end position="41"/>
    </location>
</feature>
<dbReference type="RefSeq" id="WP_263334221.1">
    <property type="nucleotide sequence ID" value="NZ_JAGSYH010000002.1"/>
</dbReference>
<reference evidence="3" key="1">
    <citation type="journal article" date="2019" name="Int. J. Syst. Evol. Microbiol.">
        <title>The Global Catalogue of Microorganisms (GCM) 10K type strain sequencing project: providing services to taxonomists for standard genome sequencing and annotation.</title>
        <authorList>
            <consortium name="The Broad Institute Genomics Platform"/>
            <consortium name="The Broad Institute Genome Sequencing Center for Infectious Disease"/>
            <person name="Wu L."/>
            <person name="Ma J."/>
        </authorList>
    </citation>
    <scope>NUCLEOTIDE SEQUENCE [LARGE SCALE GENOMIC DNA]</scope>
    <source>
        <strain evidence="3">JCM 4087</strain>
    </source>
</reference>
<comment type="caution">
    <text evidence="2">The sequence shown here is derived from an EMBL/GenBank/DDBJ whole genome shotgun (WGS) entry which is preliminary data.</text>
</comment>
<accession>A0ABW1ED34</accession>
<evidence type="ECO:0000313" key="2">
    <source>
        <dbReference type="EMBL" id="MFC5861192.1"/>
    </source>
</evidence>
<name>A0ABW1ED34_9BACT</name>
<feature type="transmembrane region" description="Helical" evidence="1">
    <location>
        <begin position="53"/>
        <end position="71"/>
    </location>
</feature>
<protein>
    <submittedName>
        <fullName evidence="2">Uncharacterized protein</fullName>
    </submittedName>
</protein>
<gene>
    <name evidence="2" type="ORF">ACFPT7_02680</name>
</gene>
<organism evidence="2 3">
    <name type="scientific">Acidicapsa dinghuensis</name>
    <dbReference type="NCBI Taxonomy" id="2218256"/>
    <lineage>
        <taxon>Bacteria</taxon>
        <taxon>Pseudomonadati</taxon>
        <taxon>Acidobacteriota</taxon>
        <taxon>Terriglobia</taxon>
        <taxon>Terriglobales</taxon>
        <taxon>Acidobacteriaceae</taxon>
        <taxon>Acidicapsa</taxon>
    </lineage>
</organism>
<keyword evidence="1" id="KW-1133">Transmembrane helix</keyword>
<evidence type="ECO:0000313" key="3">
    <source>
        <dbReference type="Proteomes" id="UP001596091"/>
    </source>
</evidence>
<keyword evidence="1" id="KW-0812">Transmembrane</keyword>
<proteinExistence type="predicted"/>
<keyword evidence="3" id="KW-1185">Reference proteome</keyword>
<sequence length="85" mass="9706">MVNTKKLTGWRASLARIVWLPFSLVWGAVVLGGMWALEFVFRRKRQLRREEGMLWGILSVSYWILAVVFTGKPATSKTEIHSAKA</sequence>
<dbReference type="Proteomes" id="UP001596091">
    <property type="component" value="Unassembled WGS sequence"/>
</dbReference>
<dbReference type="EMBL" id="JBHSPH010000001">
    <property type="protein sequence ID" value="MFC5861192.1"/>
    <property type="molecule type" value="Genomic_DNA"/>
</dbReference>
<evidence type="ECO:0000256" key="1">
    <source>
        <dbReference type="SAM" id="Phobius"/>
    </source>
</evidence>